<dbReference type="AlphaFoldDB" id="A0A0A8Y4A3"/>
<reference evidence="2" key="2">
    <citation type="journal article" date="2015" name="Data Brief">
        <title>Shoot transcriptome of the giant reed, Arundo donax.</title>
        <authorList>
            <person name="Barrero R.A."/>
            <person name="Guerrero F.D."/>
            <person name="Moolhuijzen P."/>
            <person name="Goolsby J.A."/>
            <person name="Tidwell J."/>
            <person name="Bellgard S.E."/>
            <person name="Bellgard M.I."/>
        </authorList>
    </citation>
    <scope>NUCLEOTIDE SEQUENCE</scope>
    <source>
        <tissue evidence="2">Shoot tissue taken approximately 20 cm above the soil surface</tissue>
    </source>
</reference>
<evidence type="ECO:0000313" key="2">
    <source>
        <dbReference type="EMBL" id="JAD20714.1"/>
    </source>
</evidence>
<accession>A0A0A8Y4A3</accession>
<evidence type="ECO:0000256" key="1">
    <source>
        <dbReference type="SAM" id="SignalP"/>
    </source>
</evidence>
<feature type="signal peptide" evidence="1">
    <location>
        <begin position="1"/>
        <end position="28"/>
    </location>
</feature>
<reference evidence="2" key="1">
    <citation type="submission" date="2014-09" db="EMBL/GenBank/DDBJ databases">
        <authorList>
            <person name="Magalhaes I.L.F."/>
            <person name="Oliveira U."/>
            <person name="Santos F.R."/>
            <person name="Vidigal T.H.D.A."/>
            <person name="Brescovit A.D."/>
            <person name="Santos A.J."/>
        </authorList>
    </citation>
    <scope>NUCLEOTIDE SEQUENCE</scope>
    <source>
        <tissue evidence="2">Shoot tissue taken approximately 20 cm above the soil surface</tissue>
    </source>
</reference>
<proteinExistence type="predicted"/>
<sequence>MTMVRRTCQCTVVLVALCLAVAADAALAADVLPAACGGADASSVQETCFQKLKAGTQKYFDKSRKTIINCCTAVSPDCRCEVKRQIDQDPAPLECLNNLPNCM</sequence>
<dbReference type="EMBL" id="GBRH01277181">
    <property type="protein sequence ID" value="JAD20714.1"/>
    <property type="molecule type" value="Transcribed_RNA"/>
</dbReference>
<evidence type="ECO:0008006" key="3">
    <source>
        <dbReference type="Google" id="ProtNLM"/>
    </source>
</evidence>
<feature type="chain" id="PRO_5002061695" description="Bifunctional inhibitor/plant lipid transfer protein/seed storage helical domain-containing protein" evidence="1">
    <location>
        <begin position="29"/>
        <end position="103"/>
    </location>
</feature>
<name>A0A0A8Y4A3_ARUDO</name>
<organism evidence="2">
    <name type="scientific">Arundo donax</name>
    <name type="common">Giant reed</name>
    <name type="synonym">Donax arundinaceus</name>
    <dbReference type="NCBI Taxonomy" id="35708"/>
    <lineage>
        <taxon>Eukaryota</taxon>
        <taxon>Viridiplantae</taxon>
        <taxon>Streptophyta</taxon>
        <taxon>Embryophyta</taxon>
        <taxon>Tracheophyta</taxon>
        <taxon>Spermatophyta</taxon>
        <taxon>Magnoliopsida</taxon>
        <taxon>Liliopsida</taxon>
        <taxon>Poales</taxon>
        <taxon>Poaceae</taxon>
        <taxon>PACMAD clade</taxon>
        <taxon>Arundinoideae</taxon>
        <taxon>Arundineae</taxon>
        <taxon>Arundo</taxon>
    </lineage>
</organism>
<keyword evidence="1" id="KW-0732">Signal</keyword>
<protein>
    <recommendedName>
        <fullName evidence="3">Bifunctional inhibitor/plant lipid transfer protein/seed storage helical domain-containing protein</fullName>
    </recommendedName>
</protein>